<keyword evidence="5" id="KW-1185">Reference proteome</keyword>
<dbReference type="PANTHER" id="PTHR41237">
    <property type="entry name" value="37S RIBOSOMAL PROTEIN MRP21, MITOCHONDRIAL"/>
    <property type="match status" value="1"/>
</dbReference>
<accession>A0AAV5QZD2</accession>
<comment type="similarity">
    <text evidence="1">Belongs to the bacterial ribosomal protein bS21 family.</text>
</comment>
<evidence type="ECO:0000313" key="5">
    <source>
        <dbReference type="Proteomes" id="UP001378960"/>
    </source>
</evidence>
<dbReference type="AlphaFoldDB" id="A0AAV5QZD2"/>
<sequence length="159" mass="18119">MFLFKTAAFTTRNVSKSLWRPSVLRDNSTNSKLNAEKDINSVDQMIKSIKENKSSGLSFSASESSIIHNPYEFATKHIIQDKLAGRSVIVARGEIDRAISRLDILVKTNKLREINFSQRFFIKPNKKRLAKKVANRKRVFENGIAKLFSVVKDAVRKGY</sequence>
<keyword evidence="2" id="KW-0689">Ribosomal protein</keyword>
<dbReference type="PANTHER" id="PTHR41237:SF1">
    <property type="entry name" value="SMALL RIBOSOMAL SUBUNIT PROTEIN BS21M"/>
    <property type="match status" value="1"/>
</dbReference>
<dbReference type="EMBL" id="BTGB01000001">
    <property type="protein sequence ID" value="GMM44346.1"/>
    <property type="molecule type" value="Genomic_DNA"/>
</dbReference>
<dbReference type="InterPro" id="IPR001911">
    <property type="entry name" value="Ribosomal_bS21"/>
</dbReference>
<evidence type="ECO:0000256" key="1">
    <source>
        <dbReference type="ARBA" id="ARBA00006640"/>
    </source>
</evidence>
<evidence type="ECO:0008006" key="6">
    <source>
        <dbReference type="Google" id="ProtNLM"/>
    </source>
</evidence>
<evidence type="ECO:0000313" key="4">
    <source>
        <dbReference type="EMBL" id="GMM44346.1"/>
    </source>
</evidence>
<organism evidence="4 5">
    <name type="scientific">Pichia kluyveri</name>
    <name type="common">Yeast</name>
    <dbReference type="NCBI Taxonomy" id="36015"/>
    <lineage>
        <taxon>Eukaryota</taxon>
        <taxon>Fungi</taxon>
        <taxon>Dikarya</taxon>
        <taxon>Ascomycota</taxon>
        <taxon>Saccharomycotina</taxon>
        <taxon>Pichiomycetes</taxon>
        <taxon>Pichiales</taxon>
        <taxon>Pichiaceae</taxon>
        <taxon>Pichia</taxon>
    </lineage>
</organism>
<reference evidence="4 5" key="1">
    <citation type="journal article" date="2023" name="Elife">
        <title>Identification of key yeast species and microbe-microbe interactions impacting larval growth of Drosophila in the wild.</title>
        <authorList>
            <person name="Mure A."/>
            <person name="Sugiura Y."/>
            <person name="Maeda R."/>
            <person name="Honda K."/>
            <person name="Sakurai N."/>
            <person name="Takahashi Y."/>
            <person name="Watada M."/>
            <person name="Katoh T."/>
            <person name="Gotoh A."/>
            <person name="Gotoh Y."/>
            <person name="Taniguchi I."/>
            <person name="Nakamura K."/>
            <person name="Hayashi T."/>
            <person name="Katayama T."/>
            <person name="Uemura T."/>
            <person name="Hattori Y."/>
        </authorList>
    </citation>
    <scope>NUCLEOTIDE SEQUENCE [LARGE SCALE GENOMIC DNA]</scope>
    <source>
        <strain evidence="4 5">PK-24</strain>
    </source>
</reference>
<evidence type="ECO:0000256" key="3">
    <source>
        <dbReference type="ARBA" id="ARBA00023274"/>
    </source>
</evidence>
<comment type="caution">
    <text evidence="4">The sequence shown here is derived from an EMBL/GenBank/DDBJ whole genome shotgun (WGS) entry which is preliminary data.</text>
</comment>
<dbReference type="Proteomes" id="UP001378960">
    <property type="component" value="Unassembled WGS sequence"/>
</dbReference>
<dbReference type="GO" id="GO:0070124">
    <property type="term" value="P:mitochondrial translational initiation"/>
    <property type="evidence" value="ECO:0007669"/>
    <property type="project" value="TreeGrafter"/>
</dbReference>
<gene>
    <name evidence="4" type="ORF">DAPK24_009210</name>
</gene>
<dbReference type="Pfam" id="PF01165">
    <property type="entry name" value="Ribosomal_S21"/>
    <property type="match status" value="1"/>
</dbReference>
<dbReference type="GO" id="GO:0003735">
    <property type="term" value="F:structural constituent of ribosome"/>
    <property type="evidence" value="ECO:0007669"/>
    <property type="project" value="InterPro"/>
</dbReference>
<dbReference type="GO" id="GO:0005763">
    <property type="term" value="C:mitochondrial small ribosomal subunit"/>
    <property type="evidence" value="ECO:0007669"/>
    <property type="project" value="TreeGrafter"/>
</dbReference>
<dbReference type="InterPro" id="IPR052837">
    <property type="entry name" value="Mitoribosomal_bS21"/>
</dbReference>
<proteinExistence type="inferred from homology"/>
<keyword evidence="3" id="KW-0687">Ribonucleoprotein</keyword>
<name>A0AAV5QZD2_PICKL</name>
<evidence type="ECO:0000256" key="2">
    <source>
        <dbReference type="ARBA" id="ARBA00022980"/>
    </source>
</evidence>
<protein>
    <recommendedName>
        <fullName evidence="6">Ribosomal protein S21</fullName>
    </recommendedName>
</protein>